<evidence type="ECO:0000313" key="3">
    <source>
        <dbReference type="Proteomes" id="UP001304225"/>
    </source>
</evidence>
<evidence type="ECO:0000259" key="1">
    <source>
        <dbReference type="Pfam" id="PF21703"/>
    </source>
</evidence>
<protein>
    <submittedName>
        <fullName evidence="2">Capsid protein</fullName>
    </submittedName>
</protein>
<name>A0AAX3ZXG5_9CAUD</name>
<proteinExistence type="predicted"/>
<organism evidence="2 3">
    <name type="scientific">Roseobacter phage CRP-403</name>
    <dbReference type="NCBI Taxonomy" id="3072849"/>
    <lineage>
        <taxon>Viruses</taxon>
        <taxon>Duplodnaviria</taxon>
        <taxon>Heunggongvirae</taxon>
        <taxon>Uroviricota</taxon>
        <taxon>Caudoviricetes</taxon>
        <taxon>Autographivirales</taxon>
        <taxon>Autographivirales incertae sedis</taxon>
        <taxon>Shangxiadianvirus</taxon>
        <taxon>Shangxiadianvirus CRP403</taxon>
    </lineage>
</organism>
<reference evidence="2 3" key="1">
    <citation type="submission" date="2023-08" db="EMBL/GenBank/DDBJ databases">
        <authorList>
            <person name="Du S."/>
            <person name="Wu Z."/>
            <person name="Wu Y."/>
            <person name="Yang M."/>
            <person name="Shao J."/>
            <person name="Liu H."/>
            <person name="Zhao Y."/>
            <person name="Zhang Z."/>
        </authorList>
    </citation>
    <scope>NUCLEOTIDE SEQUENCE [LARGE SCALE GENOMIC DNA]</scope>
</reference>
<dbReference type="Pfam" id="PF21703">
    <property type="entry name" value="Gp10A-like"/>
    <property type="match status" value="1"/>
</dbReference>
<gene>
    <name evidence="2" type="ORF">CRP403_gp28</name>
</gene>
<accession>A0AAX3ZXG5</accession>
<feature type="domain" description="Capsid Gp10A/Gp10B-like" evidence="1">
    <location>
        <begin position="56"/>
        <end position="314"/>
    </location>
</feature>
<dbReference type="EMBL" id="OR420752">
    <property type="protein sequence ID" value="WMM95742.1"/>
    <property type="molecule type" value="Genomic_DNA"/>
</dbReference>
<dbReference type="Proteomes" id="UP001304225">
    <property type="component" value="Segment"/>
</dbReference>
<keyword evidence="3" id="KW-1185">Reference proteome</keyword>
<sequence>MSNATPSRLGQAGLMGDTNALFLKVFSGEVMSTFNANTVMKEKTRIRSIQNGKSAQFPAIGKTVAEYHSAGAEILGNTVEHGEKVITIDDMLISHTFIANIDEAKNHYDVRAEYSKQMGQALAQTYDRNLLSMAVKAARDATGLGLGVAGQGNASSENLGSLTPSTADIVTGIYDAAATLDERNVPETERFVIVSPTVYYALVQNDKLINRDFGQNGSYSDGTIMRVAGMQIVKSNNMAVDHTTATATYPDFNSKYAVDASDTSALVIQRQALGTVQLMDMATEMEYDIRRQGTLAVSKMAVGHGVLRPECIIELRAAV</sequence>
<dbReference type="InterPro" id="IPR049301">
    <property type="entry name" value="Capsid_Gp10A/Gp10B-like_dom"/>
</dbReference>
<evidence type="ECO:0000313" key="2">
    <source>
        <dbReference type="EMBL" id="WMM95742.1"/>
    </source>
</evidence>